<proteinExistence type="predicted"/>
<protein>
    <submittedName>
        <fullName evidence="1">Universal stress protein</fullName>
    </submittedName>
</protein>
<organism evidence="1 2">
    <name type="scientific">Candidatus Nitrosomaritimum aestuariumsis</name>
    <dbReference type="NCBI Taxonomy" id="3342354"/>
    <lineage>
        <taxon>Archaea</taxon>
        <taxon>Nitrososphaerota</taxon>
        <taxon>Nitrososphaeria</taxon>
        <taxon>Nitrosopumilales</taxon>
        <taxon>Nitrosopumilaceae</taxon>
        <taxon>Candidatus Nitrosomaritimum</taxon>
    </lineage>
</organism>
<dbReference type="Proteomes" id="UP000559653">
    <property type="component" value="Unassembled WGS sequence"/>
</dbReference>
<reference evidence="1 2" key="1">
    <citation type="journal article" date="2020" name="Appl. Environ. Microbiol.">
        <title>Genomic Characteristics of a Novel Species of Ammonia-Oxidizing Archaea from the Jiulong River Estuary.</title>
        <authorList>
            <person name="Zou D."/>
            <person name="Wan R."/>
            <person name="Han L."/>
            <person name="Xu M.N."/>
            <person name="Liu Y."/>
            <person name="Liu H."/>
            <person name="Kao S.J."/>
            <person name="Li M."/>
        </authorList>
    </citation>
    <scope>NUCLEOTIDE SEQUENCE [LARGE SCALE GENOMIC DNA]</scope>
    <source>
        <strain evidence="1">W1bin1</strain>
    </source>
</reference>
<gene>
    <name evidence="1" type="ORF">H2B03_00400</name>
</gene>
<evidence type="ECO:0000313" key="1">
    <source>
        <dbReference type="EMBL" id="MBA4451629.1"/>
    </source>
</evidence>
<comment type="caution">
    <text evidence="1">The sequence shown here is derived from an EMBL/GenBank/DDBJ whole genome shotgun (WGS) entry which is preliminary data.</text>
</comment>
<accession>A0AC60VW64</accession>
<name>A0AC60VW64_9ARCH</name>
<sequence>MLFKNILVPFDLSGTSNQAFKVALDIAQKYDSKITLITCVEGDAWHHKFYDARADAELLKKQTKVAKKYMEKLEASANKAGVKIKLQILKSTSVVKDITTFAKSRKMDLIVMSSHGRTGLDKIILGSVANGVIQRTTTPVLLIK</sequence>
<evidence type="ECO:0000313" key="2">
    <source>
        <dbReference type="Proteomes" id="UP000559653"/>
    </source>
</evidence>
<dbReference type="EMBL" id="JACEMZ010000001">
    <property type="protein sequence ID" value="MBA4451629.1"/>
    <property type="molecule type" value="Genomic_DNA"/>
</dbReference>